<dbReference type="Proteomes" id="UP000887579">
    <property type="component" value="Unplaced"/>
</dbReference>
<reference evidence="2" key="1">
    <citation type="submission" date="2022-11" db="UniProtKB">
        <authorList>
            <consortium name="WormBaseParasite"/>
        </authorList>
    </citation>
    <scope>IDENTIFICATION</scope>
</reference>
<accession>A0AC34GEV1</accession>
<proteinExistence type="predicted"/>
<evidence type="ECO:0000313" key="2">
    <source>
        <dbReference type="WBParaSite" id="ES5_v2.g28005.t1"/>
    </source>
</evidence>
<organism evidence="1 2">
    <name type="scientific">Panagrolaimus sp. ES5</name>
    <dbReference type="NCBI Taxonomy" id="591445"/>
    <lineage>
        <taxon>Eukaryota</taxon>
        <taxon>Metazoa</taxon>
        <taxon>Ecdysozoa</taxon>
        <taxon>Nematoda</taxon>
        <taxon>Chromadorea</taxon>
        <taxon>Rhabditida</taxon>
        <taxon>Tylenchina</taxon>
        <taxon>Panagrolaimomorpha</taxon>
        <taxon>Panagrolaimoidea</taxon>
        <taxon>Panagrolaimidae</taxon>
        <taxon>Panagrolaimus</taxon>
    </lineage>
</organism>
<dbReference type="WBParaSite" id="ES5_v2.g28005.t1">
    <property type="protein sequence ID" value="ES5_v2.g28005.t1"/>
    <property type="gene ID" value="ES5_v2.g28005"/>
</dbReference>
<protein>
    <submittedName>
        <fullName evidence="2">Uncharacterized protein</fullName>
    </submittedName>
</protein>
<evidence type="ECO:0000313" key="1">
    <source>
        <dbReference type="Proteomes" id="UP000887579"/>
    </source>
</evidence>
<name>A0AC34GEV1_9BILA</name>
<sequence length="210" mass="24294">MFAHARYSEKKWNRALPSQSDTEQTYRTPASRASNEQARPRLRPEKYVKPKPADLRSEFVSARELLHKDYHSTAESFLPSRDRDSYHTTTTTKEETPTAFKTPENKRRKRNVNVEDVEDRAFPQNVDPSDIADRINVGIPHLPLRHKDATSYKDAVTEILQETLTGFIRPSATQVSLGSSRRRYYDEKVNGSSSKYHGFDRSVEYVKVFN</sequence>